<evidence type="ECO:0000256" key="1">
    <source>
        <dbReference type="ARBA" id="ARBA00004141"/>
    </source>
</evidence>
<evidence type="ECO:0000256" key="2">
    <source>
        <dbReference type="ARBA" id="ARBA00022692"/>
    </source>
</evidence>
<keyword evidence="4 6" id="KW-0472">Membrane</keyword>
<dbReference type="GeneID" id="136803956"/>
<evidence type="ECO:0000256" key="3">
    <source>
        <dbReference type="ARBA" id="ARBA00022989"/>
    </source>
</evidence>
<feature type="transmembrane region" description="Helical" evidence="6">
    <location>
        <begin position="345"/>
        <end position="367"/>
    </location>
</feature>
<dbReference type="AlphaFoldDB" id="A0A7M5VE33"/>
<feature type="domain" description="Major facilitator superfamily (MFS) profile" evidence="7">
    <location>
        <begin position="71"/>
        <end position="523"/>
    </location>
</feature>
<dbReference type="Pfam" id="PF00083">
    <property type="entry name" value="Sugar_tr"/>
    <property type="match status" value="1"/>
</dbReference>
<keyword evidence="2 6" id="KW-0812">Transmembrane</keyword>
<dbReference type="PANTHER" id="PTHR24064">
    <property type="entry name" value="SOLUTE CARRIER FAMILY 22 MEMBER"/>
    <property type="match status" value="1"/>
</dbReference>
<protein>
    <recommendedName>
        <fullName evidence="7">Major facilitator superfamily (MFS) profile domain-containing protein</fullName>
    </recommendedName>
</protein>
<feature type="transmembrane region" description="Helical" evidence="6">
    <location>
        <begin position="153"/>
        <end position="177"/>
    </location>
</feature>
<evidence type="ECO:0000256" key="5">
    <source>
        <dbReference type="SAM" id="MobiDB-lite"/>
    </source>
</evidence>
<dbReference type="PROSITE" id="PS00216">
    <property type="entry name" value="SUGAR_TRANSPORT_1"/>
    <property type="match status" value="1"/>
</dbReference>
<feature type="transmembrane region" description="Helical" evidence="6">
    <location>
        <begin position="270"/>
        <end position="289"/>
    </location>
</feature>
<dbReference type="EnsemblMetazoa" id="CLYHEMT009718.1">
    <property type="protein sequence ID" value="CLYHEMP009718.1"/>
    <property type="gene ID" value="CLYHEMG009718"/>
</dbReference>
<name>A0A7M5VE33_9CNID</name>
<dbReference type="SUPFAM" id="SSF103473">
    <property type="entry name" value="MFS general substrate transporter"/>
    <property type="match status" value="1"/>
</dbReference>
<feature type="transmembrane region" description="Helical" evidence="6">
    <location>
        <begin position="438"/>
        <end position="459"/>
    </location>
</feature>
<proteinExistence type="predicted"/>
<dbReference type="InterPro" id="IPR005828">
    <property type="entry name" value="MFS_sugar_transport-like"/>
</dbReference>
<evidence type="ECO:0000259" key="7">
    <source>
        <dbReference type="PROSITE" id="PS50850"/>
    </source>
</evidence>
<accession>A0A7M5VE33</accession>
<dbReference type="GO" id="GO:0022857">
    <property type="term" value="F:transmembrane transporter activity"/>
    <property type="evidence" value="ECO:0007669"/>
    <property type="project" value="InterPro"/>
</dbReference>
<reference evidence="8" key="1">
    <citation type="submission" date="2021-01" db="UniProtKB">
        <authorList>
            <consortium name="EnsemblMetazoa"/>
        </authorList>
    </citation>
    <scope>IDENTIFICATION</scope>
</reference>
<feature type="transmembrane region" description="Helical" evidence="6">
    <location>
        <begin position="471"/>
        <end position="489"/>
    </location>
</feature>
<organism evidence="8 9">
    <name type="scientific">Clytia hemisphaerica</name>
    <dbReference type="NCBI Taxonomy" id="252671"/>
    <lineage>
        <taxon>Eukaryota</taxon>
        <taxon>Metazoa</taxon>
        <taxon>Cnidaria</taxon>
        <taxon>Hydrozoa</taxon>
        <taxon>Hydroidolina</taxon>
        <taxon>Leptothecata</taxon>
        <taxon>Obeliida</taxon>
        <taxon>Clytiidae</taxon>
        <taxon>Clytia</taxon>
    </lineage>
</organism>
<comment type="subcellular location">
    <subcellularLocation>
        <location evidence="1">Membrane</location>
        <topology evidence="1">Multi-pass membrane protein</topology>
    </subcellularLocation>
</comment>
<feature type="transmembrane region" description="Helical" evidence="6">
    <location>
        <begin position="70"/>
        <end position="91"/>
    </location>
</feature>
<dbReference type="InterPro" id="IPR005829">
    <property type="entry name" value="Sugar_transporter_CS"/>
</dbReference>
<dbReference type="Proteomes" id="UP000594262">
    <property type="component" value="Unplaced"/>
</dbReference>
<evidence type="ECO:0000313" key="8">
    <source>
        <dbReference type="EnsemblMetazoa" id="CLYHEMP009718.1"/>
    </source>
</evidence>
<evidence type="ECO:0000256" key="4">
    <source>
        <dbReference type="ARBA" id="ARBA00023136"/>
    </source>
</evidence>
<dbReference type="InterPro" id="IPR036259">
    <property type="entry name" value="MFS_trans_sf"/>
</dbReference>
<sequence length="556" mass="62480">MELQETTLRNTNTICDASDTGVQKDKHQKKTDMLSSDMETNTNHGSTEEMTMLKIDDFLRMVGEFGPFQWILELWCIFLYIAPVSQIYIMYFTTPEPPAWRCVNGSSLCNLNGTQPSDNNYRCEIPRSQWEYVQGEGVSTVTVDYDLVCDSKWLISMTSSIFYFGKLFGTFCAGWLADNYGRKTVLYPSNLLLLSASLLTTLMPNIWSFLVCRFIAGFATDATTNQALLLLSEYVSTKYRPIATNILWMGWIGTLCLMPLQAYFIKQWKMLFVVAVVPYVIGFLSYFFIPESVRWLRTKERYSDAKSILRRMARWNHKELDETAGIERPIISTKRTTPLDLFRRNLVVSTLAQGCLWFVNGLVYYGLSLSADDLGGSMYLNFVYVSLAEIPSAICAADFSNRFGRKRTTVVALILAGVFCISVPYIPLTEAGKPSRLAVGLLGKFFLTLSFDIITIWSVELFPTDLRSKGLSFVYMCGNVGSTASPWIAKGLKVFSDEVPFIVMGVSALVGGAVGLLLEETNGRDAKDTLNEFLADGVDNKEGKEFLQNHNANVET</sequence>
<dbReference type="RefSeq" id="XP_066916784.1">
    <property type="nucleotide sequence ID" value="XM_067060683.1"/>
</dbReference>
<feature type="transmembrane region" description="Helical" evidence="6">
    <location>
        <begin position="501"/>
        <end position="518"/>
    </location>
</feature>
<feature type="region of interest" description="Disordered" evidence="5">
    <location>
        <begin position="19"/>
        <end position="45"/>
    </location>
</feature>
<evidence type="ECO:0000256" key="6">
    <source>
        <dbReference type="SAM" id="Phobius"/>
    </source>
</evidence>
<keyword evidence="9" id="KW-1185">Reference proteome</keyword>
<evidence type="ECO:0000313" key="9">
    <source>
        <dbReference type="Proteomes" id="UP000594262"/>
    </source>
</evidence>
<dbReference type="Gene3D" id="1.20.1250.20">
    <property type="entry name" value="MFS general substrate transporter like domains"/>
    <property type="match status" value="1"/>
</dbReference>
<dbReference type="GO" id="GO:0016020">
    <property type="term" value="C:membrane"/>
    <property type="evidence" value="ECO:0007669"/>
    <property type="project" value="UniProtKB-SubCell"/>
</dbReference>
<dbReference type="PROSITE" id="PS50850">
    <property type="entry name" value="MFS"/>
    <property type="match status" value="1"/>
</dbReference>
<keyword evidence="3 6" id="KW-1133">Transmembrane helix</keyword>
<feature type="transmembrane region" description="Helical" evidence="6">
    <location>
        <begin position="379"/>
        <end position="397"/>
    </location>
</feature>
<dbReference type="InterPro" id="IPR020846">
    <property type="entry name" value="MFS_dom"/>
</dbReference>
<feature type="transmembrane region" description="Helical" evidence="6">
    <location>
        <begin position="409"/>
        <end position="426"/>
    </location>
</feature>
<dbReference type="OrthoDB" id="5958014at2759"/>
<feature type="compositionally biased region" description="Polar residues" evidence="5">
    <location>
        <begin position="33"/>
        <end position="45"/>
    </location>
</feature>
<feature type="transmembrane region" description="Helical" evidence="6">
    <location>
        <begin position="242"/>
        <end position="264"/>
    </location>
</feature>